<name>A0A919LAQ9_9ACTN</name>
<dbReference type="SUPFAM" id="SSF51735">
    <property type="entry name" value="NAD(P)-binding Rossmann-fold domains"/>
    <property type="match status" value="1"/>
</dbReference>
<sequence length="275" mass="28166">MPEPAPRPAPTATPRPAPTGAPGAASGAGPGAAHEPQGPPDPGPGAVPDRIALVTGANRGTGRAIRERLGKDGYTVRCLNRRSCDDHTDPVTADLGDGQAAFDGARAVLDGAPGLDLLVLNAVTRSLGTVGELSPRDWDTAVAVNLTANVRIIQAALPLLRAAGGHIVLMGSHAGERAFEGGLAYCATKAALRSVAEVLLMEERPHGVRTTLLNPGAISNLDDDFSDQKMSVESVAAVVSWVASAPADTVLGEVELRPARLGTPPAIGIDRLQHV</sequence>
<evidence type="ECO:0000313" key="5">
    <source>
        <dbReference type="Proteomes" id="UP000603708"/>
    </source>
</evidence>
<evidence type="ECO:0008006" key="6">
    <source>
        <dbReference type="Google" id="ProtNLM"/>
    </source>
</evidence>
<dbReference type="CDD" id="cd05233">
    <property type="entry name" value="SDR_c"/>
    <property type="match status" value="1"/>
</dbReference>
<accession>A0A919LAQ9</accession>
<evidence type="ECO:0000256" key="1">
    <source>
        <dbReference type="ARBA" id="ARBA00006484"/>
    </source>
</evidence>
<dbReference type="PANTHER" id="PTHR43669">
    <property type="entry name" value="5-KETO-D-GLUCONATE 5-REDUCTASE"/>
    <property type="match status" value="1"/>
</dbReference>
<dbReference type="EMBL" id="BNCD01000034">
    <property type="protein sequence ID" value="GHH88241.1"/>
    <property type="molecule type" value="Genomic_DNA"/>
</dbReference>
<proteinExistence type="inferred from homology"/>
<keyword evidence="5" id="KW-1185">Reference proteome</keyword>
<gene>
    <name evidence="4" type="ORF">GCM10018793_67190</name>
</gene>
<reference evidence="4" key="2">
    <citation type="submission" date="2020-09" db="EMBL/GenBank/DDBJ databases">
        <authorList>
            <person name="Sun Q."/>
            <person name="Ohkuma M."/>
        </authorList>
    </citation>
    <scope>NUCLEOTIDE SEQUENCE</scope>
    <source>
        <strain evidence="4">JCM 5069</strain>
    </source>
</reference>
<reference evidence="4" key="1">
    <citation type="journal article" date="2014" name="Int. J. Syst. Evol. Microbiol.">
        <title>Complete genome sequence of Corynebacterium casei LMG S-19264T (=DSM 44701T), isolated from a smear-ripened cheese.</title>
        <authorList>
            <consortium name="US DOE Joint Genome Institute (JGI-PGF)"/>
            <person name="Walter F."/>
            <person name="Albersmeier A."/>
            <person name="Kalinowski J."/>
            <person name="Ruckert C."/>
        </authorList>
    </citation>
    <scope>NUCLEOTIDE SEQUENCE</scope>
    <source>
        <strain evidence="4">JCM 5069</strain>
    </source>
</reference>
<dbReference type="Proteomes" id="UP000603708">
    <property type="component" value="Unassembled WGS sequence"/>
</dbReference>
<feature type="compositionally biased region" description="Pro residues" evidence="3">
    <location>
        <begin position="1"/>
        <end position="19"/>
    </location>
</feature>
<keyword evidence="2" id="KW-0560">Oxidoreductase</keyword>
<dbReference type="Gene3D" id="3.40.50.720">
    <property type="entry name" value="NAD(P)-binding Rossmann-like Domain"/>
    <property type="match status" value="1"/>
</dbReference>
<dbReference type="PANTHER" id="PTHR43669:SF3">
    <property type="entry name" value="ALCOHOL DEHYDROGENASE, PUTATIVE (AFU_ORTHOLOGUE AFUA_3G03445)-RELATED"/>
    <property type="match status" value="1"/>
</dbReference>
<dbReference type="PRINTS" id="PR00081">
    <property type="entry name" value="GDHRDH"/>
</dbReference>
<dbReference type="InterPro" id="IPR036291">
    <property type="entry name" value="NAD(P)-bd_dom_sf"/>
</dbReference>
<dbReference type="GO" id="GO:0016491">
    <property type="term" value="F:oxidoreductase activity"/>
    <property type="evidence" value="ECO:0007669"/>
    <property type="project" value="UniProtKB-KW"/>
</dbReference>
<evidence type="ECO:0000256" key="3">
    <source>
        <dbReference type="SAM" id="MobiDB-lite"/>
    </source>
</evidence>
<evidence type="ECO:0000313" key="4">
    <source>
        <dbReference type="EMBL" id="GHH88241.1"/>
    </source>
</evidence>
<organism evidence="4 5">
    <name type="scientific">Streptomyces sulfonofaciens</name>
    <dbReference type="NCBI Taxonomy" id="68272"/>
    <lineage>
        <taxon>Bacteria</taxon>
        <taxon>Bacillati</taxon>
        <taxon>Actinomycetota</taxon>
        <taxon>Actinomycetes</taxon>
        <taxon>Kitasatosporales</taxon>
        <taxon>Streptomycetaceae</taxon>
        <taxon>Streptomyces</taxon>
    </lineage>
</organism>
<feature type="region of interest" description="Disordered" evidence="3">
    <location>
        <begin position="1"/>
        <end position="50"/>
    </location>
</feature>
<protein>
    <recommendedName>
        <fullName evidence="6">Oxidoreductase</fullName>
    </recommendedName>
</protein>
<dbReference type="AlphaFoldDB" id="A0A919LAQ9"/>
<evidence type="ECO:0000256" key="2">
    <source>
        <dbReference type="ARBA" id="ARBA00023002"/>
    </source>
</evidence>
<dbReference type="Pfam" id="PF00106">
    <property type="entry name" value="adh_short"/>
    <property type="match status" value="1"/>
</dbReference>
<dbReference type="InterPro" id="IPR002347">
    <property type="entry name" value="SDR_fam"/>
</dbReference>
<comment type="caution">
    <text evidence="4">The sequence shown here is derived from an EMBL/GenBank/DDBJ whole genome shotgun (WGS) entry which is preliminary data.</text>
</comment>
<comment type="similarity">
    <text evidence="1">Belongs to the short-chain dehydrogenases/reductases (SDR) family.</text>
</comment>
<feature type="compositionally biased region" description="Low complexity" evidence="3">
    <location>
        <begin position="20"/>
        <end position="33"/>
    </location>
</feature>